<dbReference type="EMBL" id="CP094298">
    <property type="protein sequence ID" value="UNZ02153.1"/>
    <property type="molecule type" value="Genomic_DNA"/>
</dbReference>
<accession>A0ABY3YXE1</accession>
<dbReference type="GeneID" id="66858762"/>
<keyword evidence="4" id="KW-1185">Reference proteome</keyword>
<dbReference type="Proteomes" id="UP000829494">
    <property type="component" value="Chromosome"/>
</dbReference>
<feature type="domain" description="Trypsin-co-occurring" evidence="2">
    <location>
        <begin position="10"/>
        <end position="87"/>
    </location>
</feature>
<protein>
    <recommendedName>
        <fullName evidence="2">Trypsin-co-occurring domain-containing protein</fullName>
    </recommendedName>
</protein>
<evidence type="ECO:0000313" key="3">
    <source>
        <dbReference type="EMBL" id="UNZ02153.1"/>
    </source>
</evidence>
<dbReference type="InterPro" id="IPR045608">
    <property type="entry name" value="Trypco2"/>
</dbReference>
<evidence type="ECO:0000259" key="2">
    <source>
        <dbReference type="Pfam" id="PF19631"/>
    </source>
</evidence>
<gene>
    <name evidence="3" type="ORF">SRIMR7_08355</name>
</gene>
<feature type="region of interest" description="Disordered" evidence="1">
    <location>
        <begin position="82"/>
        <end position="102"/>
    </location>
</feature>
<sequence>MGTQDPLENVELTAAVQGLRDQLMAAVDASDGRPIRFEVEEINLEFAVELRRDAQIKAGFKAWVVSGDSQAGAARTAAHKVSVKLRPKNSRDGGPVEIGNQDDVSMEVFGAPLDGHRE</sequence>
<evidence type="ECO:0000256" key="1">
    <source>
        <dbReference type="SAM" id="MobiDB-lite"/>
    </source>
</evidence>
<reference evidence="3 4" key="1">
    <citation type="submission" date="2022-03" db="EMBL/GenBank/DDBJ databases">
        <title>Complete genome of Streptomyces rimosus ssp. rimosus R7 (=ATCC 10970).</title>
        <authorList>
            <person name="Beganovic S."/>
            <person name="Ruckert C."/>
            <person name="Busche T."/>
            <person name="Kalinowski J."/>
            <person name="Wittmann C."/>
        </authorList>
    </citation>
    <scope>NUCLEOTIDE SEQUENCE [LARGE SCALE GENOMIC DNA]</scope>
    <source>
        <strain evidence="3 4">R7</strain>
    </source>
</reference>
<dbReference type="Pfam" id="PF19631">
    <property type="entry name" value="Trypco2"/>
    <property type="match status" value="1"/>
</dbReference>
<name>A0ABY3YXE1_STRRM</name>
<organism evidence="3 4">
    <name type="scientific">Streptomyces rimosus subsp. rimosus</name>
    <dbReference type="NCBI Taxonomy" id="132474"/>
    <lineage>
        <taxon>Bacteria</taxon>
        <taxon>Bacillati</taxon>
        <taxon>Actinomycetota</taxon>
        <taxon>Actinomycetes</taxon>
        <taxon>Kitasatosporales</taxon>
        <taxon>Streptomycetaceae</taxon>
        <taxon>Streptomyces</taxon>
    </lineage>
</organism>
<evidence type="ECO:0000313" key="4">
    <source>
        <dbReference type="Proteomes" id="UP000829494"/>
    </source>
</evidence>
<dbReference type="RefSeq" id="WP_003983662.1">
    <property type="nucleotide sequence ID" value="NZ_CP043497.1"/>
</dbReference>
<proteinExistence type="predicted"/>